<proteinExistence type="predicted"/>
<protein>
    <submittedName>
        <fullName evidence="1">Uncharacterized protein</fullName>
    </submittedName>
</protein>
<reference evidence="1" key="1">
    <citation type="submission" date="2020-03" db="EMBL/GenBank/DDBJ databases">
        <title>The deep terrestrial virosphere.</title>
        <authorList>
            <person name="Holmfeldt K."/>
            <person name="Nilsson E."/>
            <person name="Simone D."/>
            <person name="Lopez-Fernandez M."/>
            <person name="Wu X."/>
            <person name="de Brujin I."/>
            <person name="Lundin D."/>
            <person name="Andersson A."/>
            <person name="Bertilsson S."/>
            <person name="Dopson M."/>
        </authorList>
    </citation>
    <scope>NUCLEOTIDE SEQUENCE</scope>
    <source>
        <strain evidence="1">MM415B07875</strain>
    </source>
</reference>
<name>A0A6M3LMW2_9ZZZZ</name>
<sequence length="92" mass="10477">MTGIELVKEYFPDATDEFADHVLWARTGFPCFYPADIGIEEYLRREVQAFKVLYDAKKDICELCNSEATVGLLCHKCHEAIYQKQDQDAGPG</sequence>
<organism evidence="1">
    <name type="scientific">viral metagenome</name>
    <dbReference type="NCBI Taxonomy" id="1070528"/>
    <lineage>
        <taxon>unclassified sequences</taxon>
        <taxon>metagenomes</taxon>
        <taxon>organismal metagenomes</taxon>
    </lineage>
</organism>
<dbReference type="EMBL" id="MT143416">
    <property type="protein sequence ID" value="QJA96606.1"/>
    <property type="molecule type" value="Genomic_DNA"/>
</dbReference>
<gene>
    <name evidence="1" type="ORF">MM415B07875_0008</name>
</gene>
<evidence type="ECO:0000313" key="1">
    <source>
        <dbReference type="EMBL" id="QJA96606.1"/>
    </source>
</evidence>
<accession>A0A6M3LMW2</accession>
<dbReference type="AlphaFoldDB" id="A0A6M3LMW2"/>